<dbReference type="EMBL" id="CP009896">
    <property type="protein sequence ID" value="AIY19546.1"/>
    <property type="molecule type" value="Genomic_DNA"/>
</dbReference>
<dbReference type="GO" id="GO:0005829">
    <property type="term" value="C:cytosol"/>
    <property type="evidence" value="ECO:0007669"/>
    <property type="project" value="TreeGrafter"/>
</dbReference>
<dbReference type="InterPro" id="IPR036388">
    <property type="entry name" value="WH-like_DNA-bd_sf"/>
</dbReference>
<dbReference type="GO" id="GO:0043200">
    <property type="term" value="P:response to amino acid"/>
    <property type="evidence" value="ECO:0007669"/>
    <property type="project" value="TreeGrafter"/>
</dbReference>
<dbReference type="InterPro" id="IPR019887">
    <property type="entry name" value="Tscrpt_reg_AsnC/Lrp_C"/>
</dbReference>
<dbReference type="InterPro" id="IPR000485">
    <property type="entry name" value="AsnC-type_HTH_dom"/>
</dbReference>
<dbReference type="GO" id="GO:0043565">
    <property type="term" value="F:sequence-specific DNA binding"/>
    <property type="evidence" value="ECO:0007669"/>
    <property type="project" value="InterPro"/>
</dbReference>
<keyword evidence="2" id="KW-1185">Reference proteome</keyword>
<dbReference type="SUPFAM" id="SSF54909">
    <property type="entry name" value="Dimeric alpha+beta barrel"/>
    <property type="match status" value="1"/>
</dbReference>
<dbReference type="InterPro" id="IPR036390">
    <property type="entry name" value="WH_DNA-bd_sf"/>
</dbReference>
<dbReference type="eggNOG" id="COG1522">
    <property type="taxonomic scope" value="Bacteria"/>
</dbReference>
<dbReference type="PANTHER" id="PTHR30154">
    <property type="entry name" value="LEUCINE-RESPONSIVE REGULATORY PROTEIN"/>
    <property type="match status" value="1"/>
</dbReference>
<dbReference type="KEGG" id="psim:KR76_27235"/>
<dbReference type="HOGENOM" id="CLU_091233_0_3_11"/>
<dbReference type="PRINTS" id="PR00033">
    <property type="entry name" value="HTHASNC"/>
</dbReference>
<organism evidence="1 2">
    <name type="scientific">Nocardioides simplex</name>
    <name type="common">Arthrobacter simplex</name>
    <dbReference type="NCBI Taxonomy" id="2045"/>
    <lineage>
        <taxon>Bacteria</taxon>
        <taxon>Bacillati</taxon>
        <taxon>Actinomycetota</taxon>
        <taxon>Actinomycetes</taxon>
        <taxon>Propionibacteriales</taxon>
        <taxon>Nocardioidaceae</taxon>
        <taxon>Pimelobacter</taxon>
    </lineage>
</organism>
<protein>
    <submittedName>
        <fullName evidence="1">Transcriptional regulator, AsnC family</fullName>
    </submittedName>
</protein>
<dbReference type="RefSeq" id="WP_038682859.1">
    <property type="nucleotide sequence ID" value="NZ_BJMC01000016.1"/>
</dbReference>
<dbReference type="GeneID" id="96612429"/>
<dbReference type="CDD" id="cd00090">
    <property type="entry name" value="HTH_ARSR"/>
    <property type="match status" value="1"/>
</dbReference>
<dbReference type="PROSITE" id="PS50956">
    <property type="entry name" value="HTH_ASNC_2"/>
    <property type="match status" value="1"/>
</dbReference>
<dbReference type="SMART" id="SM00344">
    <property type="entry name" value="HTH_ASNC"/>
    <property type="match status" value="1"/>
</dbReference>
<dbReference type="PROSITE" id="PS00519">
    <property type="entry name" value="HTH_ASNC_1"/>
    <property type="match status" value="1"/>
</dbReference>
<proteinExistence type="predicted"/>
<dbReference type="InterPro" id="IPR019885">
    <property type="entry name" value="Tscrpt_reg_HTH_AsnC-type_CS"/>
</dbReference>
<dbReference type="OrthoDB" id="4411089at2"/>
<dbReference type="Proteomes" id="UP000030300">
    <property type="component" value="Chromosome"/>
</dbReference>
<dbReference type="STRING" id="2045.KR76_27235"/>
<evidence type="ECO:0000313" key="1">
    <source>
        <dbReference type="EMBL" id="AIY19546.1"/>
    </source>
</evidence>
<dbReference type="InterPro" id="IPR011008">
    <property type="entry name" value="Dimeric_a/b-barrel"/>
</dbReference>
<sequence>MDSLDRAIIELLEREGRLSNQELADRVGLTPAPCLRRVRRLEAEGIITGYTATVDHAALGRGFEVIIHAEIVAKDRVTVEAFEERTAAMDEVVEFRRMFGLPDYFIRVRTRDLESYEQWLSTRLMGDPAISRVDSRLTMKSIKSRR</sequence>
<reference evidence="1 2" key="1">
    <citation type="journal article" date="2015" name="Genome Announc.">
        <title>Complete Genome Sequence of Steroid-Transforming Nocardioides simplex VKM Ac-2033D.</title>
        <authorList>
            <person name="Shtratnikova V.Y."/>
            <person name="Schelkunov M.I."/>
            <person name="Pekov Y.A."/>
            <person name="Fokina V.V."/>
            <person name="Logacheva M.D."/>
            <person name="Sokolov S.L."/>
            <person name="Bragin E.Y."/>
            <person name="Ashapkin V.V."/>
            <person name="Donova M.V."/>
        </authorList>
    </citation>
    <scope>NUCLEOTIDE SEQUENCE [LARGE SCALE GENOMIC DNA]</scope>
    <source>
        <strain evidence="1 2">VKM Ac-2033D</strain>
    </source>
</reference>
<dbReference type="Gene3D" id="3.30.70.920">
    <property type="match status" value="1"/>
</dbReference>
<dbReference type="Gene3D" id="1.10.10.10">
    <property type="entry name" value="Winged helix-like DNA-binding domain superfamily/Winged helix DNA-binding domain"/>
    <property type="match status" value="1"/>
</dbReference>
<accession>A0A0A1DQ65</accession>
<dbReference type="InterPro" id="IPR011991">
    <property type="entry name" value="ArsR-like_HTH"/>
</dbReference>
<dbReference type="Pfam" id="PF13412">
    <property type="entry name" value="HTH_24"/>
    <property type="match status" value="1"/>
</dbReference>
<name>A0A0A1DQ65_NOCSI</name>
<dbReference type="SUPFAM" id="SSF46785">
    <property type="entry name" value="Winged helix' DNA-binding domain"/>
    <property type="match status" value="1"/>
</dbReference>
<dbReference type="InterPro" id="IPR019888">
    <property type="entry name" value="Tscrpt_reg_AsnC-like"/>
</dbReference>
<dbReference type="PANTHER" id="PTHR30154:SF34">
    <property type="entry name" value="TRANSCRIPTIONAL REGULATOR AZLB"/>
    <property type="match status" value="1"/>
</dbReference>
<gene>
    <name evidence="1" type="ORF">KR76_27235</name>
</gene>
<dbReference type="AlphaFoldDB" id="A0A0A1DQ65"/>
<evidence type="ECO:0000313" key="2">
    <source>
        <dbReference type="Proteomes" id="UP000030300"/>
    </source>
</evidence>
<dbReference type="Pfam" id="PF01037">
    <property type="entry name" value="AsnC_trans_reg"/>
    <property type="match status" value="1"/>
</dbReference>